<dbReference type="InterPro" id="IPR003769">
    <property type="entry name" value="ClpS_core"/>
</dbReference>
<gene>
    <name evidence="2" type="ORF">G7034_06075</name>
</gene>
<keyword evidence="2" id="KW-0378">Hydrolase</keyword>
<dbReference type="Proteomes" id="UP000643701">
    <property type="component" value="Unassembled WGS sequence"/>
</dbReference>
<dbReference type="Gene3D" id="3.30.1390.10">
    <property type="match status" value="1"/>
</dbReference>
<dbReference type="AlphaFoldDB" id="A0A967AEJ5"/>
<comment type="caution">
    <text evidence="2">The sequence shown here is derived from an EMBL/GenBank/DDBJ whole genome shotgun (WGS) entry which is preliminary data.</text>
</comment>
<dbReference type="EMBL" id="JAANAS010000043">
    <property type="protein sequence ID" value="NGZ89818.1"/>
    <property type="molecule type" value="Genomic_DNA"/>
</dbReference>
<dbReference type="InterPro" id="IPR014719">
    <property type="entry name" value="Ribosomal_bL12_C/ClpS-like"/>
</dbReference>
<evidence type="ECO:0000313" key="2">
    <source>
        <dbReference type="EMBL" id="NGZ89818.1"/>
    </source>
</evidence>
<evidence type="ECO:0000259" key="1">
    <source>
        <dbReference type="Pfam" id="PF02617"/>
    </source>
</evidence>
<protein>
    <submittedName>
        <fullName evidence="2">ATP-dependent Clp protease adaptor ClpS</fullName>
    </submittedName>
</protein>
<dbReference type="Pfam" id="PF02617">
    <property type="entry name" value="ClpS"/>
    <property type="match status" value="1"/>
</dbReference>
<organism evidence="2 3">
    <name type="scientific">Psychroflexus maritimus</name>
    <dbReference type="NCBI Taxonomy" id="2714865"/>
    <lineage>
        <taxon>Bacteria</taxon>
        <taxon>Pseudomonadati</taxon>
        <taxon>Bacteroidota</taxon>
        <taxon>Flavobacteriia</taxon>
        <taxon>Flavobacteriales</taxon>
        <taxon>Flavobacteriaceae</taxon>
        <taxon>Psychroflexus</taxon>
    </lineage>
</organism>
<proteinExistence type="predicted"/>
<dbReference type="GO" id="GO:0008233">
    <property type="term" value="F:peptidase activity"/>
    <property type="evidence" value="ECO:0007669"/>
    <property type="project" value="UniProtKB-KW"/>
</dbReference>
<dbReference type="GO" id="GO:0030163">
    <property type="term" value="P:protein catabolic process"/>
    <property type="evidence" value="ECO:0007669"/>
    <property type="project" value="InterPro"/>
</dbReference>
<feature type="domain" description="Adaptor protein ClpS core" evidence="1">
    <location>
        <begin position="18"/>
        <end position="83"/>
    </location>
</feature>
<evidence type="ECO:0000313" key="3">
    <source>
        <dbReference type="Proteomes" id="UP000643701"/>
    </source>
</evidence>
<accession>A0A967AEJ5</accession>
<dbReference type="RefSeq" id="WP_166400079.1">
    <property type="nucleotide sequence ID" value="NZ_JAANAS010000043.1"/>
</dbReference>
<keyword evidence="2" id="KW-0645">Protease</keyword>
<dbReference type="SUPFAM" id="SSF54736">
    <property type="entry name" value="ClpS-like"/>
    <property type="match status" value="1"/>
</dbReference>
<keyword evidence="3" id="KW-1185">Reference proteome</keyword>
<dbReference type="GO" id="GO:0006508">
    <property type="term" value="P:proteolysis"/>
    <property type="evidence" value="ECO:0007669"/>
    <property type="project" value="UniProtKB-KW"/>
</dbReference>
<sequence>MNFQEKQKEQTLVKEKVQKEYEIVVHNDEVNTFDHVISTLIETCDHSPMQAEQCTYLIHFKGKCTVKSGDYEDLRPRCESILEAGISAEIV</sequence>
<name>A0A967AEJ5_9FLAO</name>
<reference evidence="2" key="1">
    <citation type="submission" date="2020-03" db="EMBL/GenBank/DDBJ databases">
        <title>Psychroflexus Maritimus sp. nov., isolate from marine sediment.</title>
        <authorList>
            <person name="Zhong Y.-L."/>
        </authorList>
    </citation>
    <scope>NUCLEOTIDE SEQUENCE</scope>
    <source>
        <strain evidence="2">C1</strain>
    </source>
</reference>